<dbReference type="RefSeq" id="WP_386106219.1">
    <property type="nucleotide sequence ID" value="NZ_JBHTJR010000030.1"/>
</dbReference>
<dbReference type="PROSITE" id="PS51257">
    <property type="entry name" value="PROKAR_LIPOPROTEIN"/>
    <property type="match status" value="1"/>
</dbReference>
<reference evidence="2" key="1">
    <citation type="journal article" date="2019" name="Int. J. Syst. Evol. Microbiol.">
        <title>The Global Catalogue of Microorganisms (GCM) 10K type strain sequencing project: providing services to taxonomists for standard genome sequencing and annotation.</title>
        <authorList>
            <consortium name="The Broad Institute Genomics Platform"/>
            <consortium name="The Broad Institute Genome Sequencing Center for Infectious Disease"/>
            <person name="Wu L."/>
            <person name="Ma J."/>
        </authorList>
    </citation>
    <scope>NUCLEOTIDE SEQUENCE [LARGE SCALE GENOMIC DNA]</scope>
    <source>
        <strain evidence="2">CCUG 60527</strain>
    </source>
</reference>
<comment type="caution">
    <text evidence="1">The sequence shown here is derived from an EMBL/GenBank/DDBJ whole genome shotgun (WGS) entry which is preliminary data.</text>
</comment>
<evidence type="ECO:0000313" key="1">
    <source>
        <dbReference type="EMBL" id="MFD0992684.1"/>
    </source>
</evidence>
<dbReference type="Pfam" id="PF14109">
    <property type="entry name" value="GldH_lipo"/>
    <property type="match status" value="1"/>
</dbReference>
<dbReference type="EMBL" id="JBHTJR010000030">
    <property type="protein sequence ID" value="MFD0992684.1"/>
    <property type="molecule type" value="Genomic_DNA"/>
</dbReference>
<keyword evidence="1" id="KW-0449">Lipoprotein</keyword>
<dbReference type="InterPro" id="IPR020018">
    <property type="entry name" value="Motility-assoc_lipoprot_GldH"/>
</dbReference>
<dbReference type="Proteomes" id="UP001597062">
    <property type="component" value="Unassembled WGS sequence"/>
</dbReference>
<organism evidence="1 2">
    <name type="scientific">Tenacibaculum geojense</name>
    <dbReference type="NCBI Taxonomy" id="915352"/>
    <lineage>
        <taxon>Bacteria</taxon>
        <taxon>Pseudomonadati</taxon>
        <taxon>Bacteroidota</taxon>
        <taxon>Flavobacteriia</taxon>
        <taxon>Flavobacteriales</taxon>
        <taxon>Flavobacteriaceae</taxon>
        <taxon>Tenacibaculum</taxon>
    </lineage>
</organism>
<sequence>MTKTLNNNIVIILLCACFFISCDKKRVFDTYTSVSSSGWEANSTIDFNFEVNDTIQPKNLFINIRNNNDYDYSNLFLITELNFPDGQKIIDTLEYDMADKTGKFLGTGFSEIKENKLFYKENITFPATGNYTFKVSQAMRKNGKIKGIAVLEGITEVGFRIEKTQ</sequence>
<dbReference type="NCBIfam" id="TIGR03511">
    <property type="entry name" value="GldH_lipo"/>
    <property type="match status" value="1"/>
</dbReference>
<evidence type="ECO:0000313" key="2">
    <source>
        <dbReference type="Proteomes" id="UP001597062"/>
    </source>
</evidence>
<name>A0ABW3JRR0_9FLAO</name>
<keyword evidence="2" id="KW-1185">Reference proteome</keyword>
<accession>A0ABW3JRR0</accession>
<gene>
    <name evidence="1" type="ORF">ACFQ1U_05665</name>
</gene>
<protein>
    <submittedName>
        <fullName evidence="1">Gliding motility lipoprotein GldH</fullName>
    </submittedName>
</protein>
<proteinExistence type="predicted"/>